<organism evidence="2 3">
    <name type="scientific">Frankliniella fusca</name>
    <dbReference type="NCBI Taxonomy" id="407009"/>
    <lineage>
        <taxon>Eukaryota</taxon>
        <taxon>Metazoa</taxon>
        <taxon>Ecdysozoa</taxon>
        <taxon>Arthropoda</taxon>
        <taxon>Hexapoda</taxon>
        <taxon>Insecta</taxon>
        <taxon>Pterygota</taxon>
        <taxon>Neoptera</taxon>
        <taxon>Paraneoptera</taxon>
        <taxon>Thysanoptera</taxon>
        <taxon>Terebrantia</taxon>
        <taxon>Thripoidea</taxon>
        <taxon>Thripidae</taxon>
        <taxon>Frankliniella</taxon>
    </lineage>
</organism>
<sequence>PAPAPAPAPPLQPPGGAFQPDGSPPAPSQPTSPPQSPAGLFHPPGSAANADAGAGAPLPTGPSQHVAPSESAPQPSASAAFNATPDAAGRGSGSAGQPGQPQLPEHGADGEPEGAPAPPNADANSPSPEGAETPSPLREHIAPIAELSQTFSGLPGMSGLSNGLNEIPGISTTGDMSGRWLAAASTPAAPAQFLGRALQLPDEESPATSQRGRTRTPHSTTGHATSAPRQRPAGRHKKSIVDDNSQSTPLPADTTHSPSGVAHDVYHDLVDELGNGDNGSDSGPGRIVYGEDVDISDVPYQVSYTLHPLAAALRTIDWGV</sequence>
<accession>A0AAE1H0R9</accession>
<dbReference type="AlphaFoldDB" id="A0AAE1H0R9"/>
<dbReference type="Proteomes" id="UP001219518">
    <property type="component" value="Unassembled WGS sequence"/>
</dbReference>
<feature type="compositionally biased region" description="Polar residues" evidence="1">
    <location>
        <begin position="206"/>
        <end position="228"/>
    </location>
</feature>
<reference evidence="2" key="1">
    <citation type="submission" date="2021-07" db="EMBL/GenBank/DDBJ databases">
        <authorList>
            <person name="Catto M.A."/>
            <person name="Jacobson A."/>
            <person name="Kennedy G."/>
            <person name="Labadie P."/>
            <person name="Hunt B.G."/>
            <person name="Srinivasan R."/>
        </authorList>
    </citation>
    <scope>NUCLEOTIDE SEQUENCE</scope>
    <source>
        <strain evidence="2">PL_HMW_Pooled</strain>
        <tissue evidence="2">Head</tissue>
    </source>
</reference>
<comment type="caution">
    <text evidence="2">The sequence shown here is derived from an EMBL/GenBank/DDBJ whole genome shotgun (WGS) entry which is preliminary data.</text>
</comment>
<feature type="compositionally biased region" description="Low complexity" evidence="1">
    <location>
        <begin position="43"/>
        <end position="57"/>
    </location>
</feature>
<feature type="compositionally biased region" description="Polar residues" evidence="1">
    <location>
        <begin position="242"/>
        <end position="258"/>
    </location>
</feature>
<evidence type="ECO:0000256" key="1">
    <source>
        <dbReference type="SAM" id="MobiDB-lite"/>
    </source>
</evidence>
<feature type="non-terminal residue" evidence="2">
    <location>
        <position position="1"/>
    </location>
</feature>
<gene>
    <name evidence="2" type="ORF">KUF71_022235</name>
</gene>
<evidence type="ECO:0000313" key="2">
    <source>
        <dbReference type="EMBL" id="KAK3912647.1"/>
    </source>
</evidence>
<proteinExistence type="predicted"/>
<protein>
    <submittedName>
        <fullName evidence="2">Uncharacterized protein</fullName>
    </submittedName>
</protein>
<dbReference type="EMBL" id="JAHWGI010000295">
    <property type="protein sequence ID" value="KAK3912647.1"/>
    <property type="molecule type" value="Genomic_DNA"/>
</dbReference>
<feature type="compositionally biased region" description="Low complexity" evidence="1">
    <location>
        <begin position="67"/>
        <end position="80"/>
    </location>
</feature>
<keyword evidence="3" id="KW-1185">Reference proteome</keyword>
<name>A0AAE1H0R9_9NEOP</name>
<feature type="compositionally biased region" description="Pro residues" evidence="1">
    <location>
        <begin position="22"/>
        <end position="36"/>
    </location>
</feature>
<evidence type="ECO:0000313" key="3">
    <source>
        <dbReference type="Proteomes" id="UP001219518"/>
    </source>
</evidence>
<feature type="compositionally biased region" description="Pro residues" evidence="1">
    <location>
        <begin position="1"/>
        <end position="13"/>
    </location>
</feature>
<feature type="region of interest" description="Disordered" evidence="1">
    <location>
        <begin position="201"/>
        <end position="261"/>
    </location>
</feature>
<reference evidence="2" key="2">
    <citation type="journal article" date="2023" name="BMC Genomics">
        <title>Pest status, molecular evolution, and epigenetic factors derived from the genome assembly of Frankliniella fusca, a thysanopteran phytovirus vector.</title>
        <authorList>
            <person name="Catto M.A."/>
            <person name="Labadie P.E."/>
            <person name="Jacobson A.L."/>
            <person name="Kennedy G.G."/>
            <person name="Srinivasan R."/>
            <person name="Hunt B.G."/>
        </authorList>
    </citation>
    <scope>NUCLEOTIDE SEQUENCE</scope>
    <source>
        <strain evidence="2">PL_HMW_Pooled</strain>
    </source>
</reference>
<feature type="region of interest" description="Disordered" evidence="1">
    <location>
        <begin position="1"/>
        <end position="153"/>
    </location>
</feature>